<dbReference type="InterPro" id="IPR025857">
    <property type="entry name" value="MacB_PCD"/>
</dbReference>
<keyword evidence="11" id="KW-1185">Reference proteome</keyword>
<dbReference type="InterPro" id="IPR003838">
    <property type="entry name" value="ABC3_permease_C"/>
</dbReference>
<comment type="subcellular location">
    <subcellularLocation>
        <location evidence="1">Cell membrane</location>
        <topology evidence="1">Multi-pass membrane protein</topology>
    </subcellularLocation>
</comment>
<dbReference type="EMBL" id="CP012752">
    <property type="protein sequence ID" value="ALG15378.1"/>
    <property type="molecule type" value="Genomic_DNA"/>
</dbReference>
<name>A0A0N9IFR5_9PSEU</name>
<dbReference type="KEGG" id="kphy:AOZ06_38070"/>
<dbReference type="Pfam" id="PF02687">
    <property type="entry name" value="FtsX"/>
    <property type="match status" value="2"/>
</dbReference>
<protein>
    <recommendedName>
        <fullName evidence="12">ABC transporter permease</fullName>
    </recommendedName>
</protein>
<feature type="transmembrane region" description="Helical" evidence="7">
    <location>
        <begin position="409"/>
        <end position="435"/>
    </location>
</feature>
<keyword evidence="4 7" id="KW-1133">Transmembrane helix</keyword>
<evidence type="ECO:0000256" key="6">
    <source>
        <dbReference type="ARBA" id="ARBA00038076"/>
    </source>
</evidence>
<feature type="transmembrane region" description="Helical" evidence="7">
    <location>
        <begin position="239"/>
        <end position="267"/>
    </location>
</feature>
<evidence type="ECO:0000256" key="5">
    <source>
        <dbReference type="ARBA" id="ARBA00023136"/>
    </source>
</evidence>
<evidence type="ECO:0000256" key="2">
    <source>
        <dbReference type="ARBA" id="ARBA00022475"/>
    </source>
</evidence>
<dbReference type="GO" id="GO:0005886">
    <property type="term" value="C:plasma membrane"/>
    <property type="evidence" value="ECO:0007669"/>
    <property type="project" value="UniProtKB-SubCell"/>
</dbReference>
<evidence type="ECO:0000259" key="9">
    <source>
        <dbReference type="Pfam" id="PF12704"/>
    </source>
</evidence>
<feature type="transmembrane region" description="Helical" evidence="7">
    <location>
        <begin position="686"/>
        <end position="715"/>
    </location>
</feature>
<evidence type="ECO:0000313" key="11">
    <source>
        <dbReference type="Proteomes" id="UP000063699"/>
    </source>
</evidence>
<evidence type="ECO:0000256" key="7">
    <source>
        <dbReference type="SAM" id="Phobius"/>
    </source>
</evidence>
<keyword evidence="3 7" id="KW-0812">Transmembrane</keyword>
<reference evidence="10 11" key="1">
    <citation type="submission" date="2015-07" db="EMBL/GenBank/DDBJ databases">
        <title>Genome sequencing of Kibdelosporangium phytohabitans.</title>
        <authorList>
            <person name="Qin S."/>
            <person name="Xing K."/>
        </authorList>
    </citation>
    <scope>NUCLEOTIDE SEQUENCE [LARGE SCALE GENOMIC DNA]</scope>
    <source>
        <strain evidence="10 11">KLBMP1111</strain>
    </source>
</reference>
<feature type="transmembrane region" description="Helical" evidence="7">
    <location>
        <begin position="21"/>
        <end position="41"/>
    </location>
</feature>
<feature type="domain" description="ABC3 transporter permease C-terminal" evidence="8">
    <location>
        <begin position="644"/>
        <end position="766"/>
    </location>
</feature>
<evidence type="ECO:0000259" key="8">
    <source>
        <dbReference type="Pfam" id="PF02687"/>
    </source>
</evidence>
<accession>A0A0N9IFR5</accession>
<evidence type="ECO:0008006" key="12">
    <source>
        <dbReference type="Google" id="ProtNLM"/>
    </source>
</evidence>
<feature type="transmembrane region" description="Helical" evidence="7">
    <location>
        <begin position="642"/>
        <end position="665"/>
    </location>
</feature>
<dbReference type="STRING" id="860235.AOZ06_38070"/>
<dbReference type="GO" id="GO:0022857">
    <property type="term" value="F:transmembrane transporter activity"/>
    <property type="evidence" value="ECO:0007669"/>
    <property type="project" value="TreeGrafter"/>
</dbReference>
<comment type="similarity">
    <text evidence="6">Belongs to the ABC-4 integral membrane protein family.</text>
</comment>
<evidence type="ECO:0000256" key="4">
    <source>
        <dbReference type="ARBA" id="ARBA00022989"/>
    </source>
</evidence>
<gene>
    <name evidence="10" type="ORF">AOZ06_38070</name>
</gene>
<organism evidence="10 11">
    <name type="scientific">Kibdelosporangium phytohabitans</name>
    <dbReference type="NCBI Taxonomy" id="860235"/>
    <lineage>
        <taxon>Bacteria</taxon>
        <taxon>Bacillati</taxon>
        <taxon>Actinomycetota</taxon>
        <taxon>Actinomycetes</taxon>
        <taxon>Pseudonocardiales</taxon>
        <taxon>Pseudonocardiaceae</taxon>
        <taxon>Kibdelosporangium</taxon>
    </lineage>
</organism>
<sequence>MWSPVWTAARAAIRRRKLQTVVIGVVVWAATATTVMALGLLDASAAPFDRAFAQQRGAHLVAAFDQAKVTETRLTEAARQAESSAGPFGQASIDTSGIDTFLGAMTTVGRADPGGPVDRLNVWHGRWATAPGEIVLNRAPGAQPGRVQIGSRITVPRGPALTVVGFAYSVSGSADAWVTPGQVRELRPAAYQMVYRFAHAETAADVSAGQAAVAGMDGLLGSLSYLTARDKATSELGVFIPFLMVFGILGVVVAVLIVANVVSGAVVAGFRHIGVLKALGFTSNQVMAVYLTMVSIPAVAGCVLGTVTGNVFTKPVVADAIEGFGIEDISFAPWVNVSAVLGTPVLVALAALLPALRARRLSAAQAISAGSTQRAGRALRVQRWLSGLRLPRSVSLGLGMPFARPARSILTLAAVVLGVTIVTLAVGVTMSVIAYNEAVRPNHDDRVELLAGRPPGMPATVEPGGPPPPAALLSDAEDEAMLRSLPGTANVLAVSRLDAQVSGGTQRAEIGFHRGDTAALGPRVLTGHFPDGPGQVAVPSRLLNQRGFELGDTFTAELRGNRTRLKIVGIVLTNNADQIFASWDTLQQLAPGTRAQSYQVGLKPGTDRQAFTSAVSAEDPGLRALPPRDGTSSTAVIITSTATILTVLLAVVAALGVFNTVLLNARERRRDLGMLKSIGMTPRQVTVMLVTSMGGLGVVGGLVGLPLGVAVHQVVAPAMARAGQADAVDVIMDVYRVPVLASLALVGILIAVLGALVPARGAARISIAAVLHNE</sequence>
<evidence type="ECO:0000256" key="1">
    <source>
        <dbReference type="ARBA" id="ARBA00004651"/>
    </source>
</evidence>
<dbReference type="InterPro" id="IPR050250">
    <property type="entry name" value="Macrolide_Exporter_MacB"/>
</dbReference>
<feature type="transmembrane region" description="Helical" evidence="7">
    <location>
        <begin position="735"/>
        <end position="757"/>
    </location>
</feature>
<proteinExistence type="inferred from homology"/>
<dbReference type="PANTHER" id="PTHR30572">
    <property type="entry name" value="MEMBRANE COMPONENT OF TRANSPORTER-RELATED"/>
    <property type="match status" value="1"/>
</dbReference>
<dbReference type="AlphaFoldDB" id="A0A0N9IFR5"/>
<feature type="domain" description="MacB-like periplasmic core" evidence="9">
    <location>
        <begin position="408"/>
        <end position="616"/>
    </location>
</feature>
<evidence type="ECO:0000313" key="10">
    <source>
        <dbReference type="EMBL" id="ALG15378.1"/>
    </source>
</evidence>
<evidence type="ECO:0000256" key="3">
    <source>
        <dbReference type="ARBA" id="ARBA00022692"/>
    </source>
</evidence>
<feature type="domain" description="ABC3 transporter permease C-terminal" evidence="8">
    <location>
        <begin position="244"/>
        <end position="362"/>
    </location>
</feature>
<dbReference type="OrthoDB" id="3207485at2"/>
<dbReference type="PANTHER" id="PTHR30572:SF4">
    <property type="entry name" value="ABC TRANSPORTER PERMEASE YTRF"/>
    <property type="match status" value="1"/>
</dbReference>
<keyword evidence="5 7" id="KW-0472">Membrane</keyword>
<dbReference type="Proteomes" id="UP000063699">
    <property type="component" value="Chromosome"/>
</dbReference>
<keyword evidence="2" id="KW-1003">Cell membrane</keyword>
<dbReference type="Pfam" id="PF12704">
    <property type="entry name" value="MacB_PCD"/>
    <property type="match status" value="1"/>
</dbReference>
<feature type="transmembrane region" description="Helical" evidence="7">
    <location>
        <begin position="288"/>
        <end position="311"/>
    </location>
</feature>
<feature type="transmembrane region" description="Helical" evidence="7">
    <location>
        <begin position="331"/>
        <end position="353"/>
    </location>
</feature>